<feature type="transmembrane region" description="Helical" evidence="1">
    <location>
        <begin position="84"/>
        <end position="99"/>
    </location>
</feature>
<reference evidence="2" key="1">
    <citation type="submission" date="2019-08" db="EMBL/GenBank/DDBJ databases">
        <authorList>
            <person name="Kucharzyk K."/>
            <person name="Murdoch R.W."/>
            <person name="Higgins S."/>
            <person name="Loffler F."/>
        </authorList>
    </citation>
    <scope>NUCLEOTIDE SEQUENCE</scope>
</reference>
<proteinExistence type="predicted"/>
<feature type="transmembrane region" description="Helical" evidence="1">
    <location>
        <begin position="51"/>
        <end position="72"/>
    </location>
</feature>
<evidence type="ECO:0000313" key="2">
    <source>
        <dbReference type="EMBL" id="MPN02117.1"/>
    </source>
</evidence>
<dbReference type="AlphaFoldDB" id="A0A645EK24"/>
<gene>
    <name evidence="2" type="ORF">SDC9_149330</name>
</gene>
<dbReference type="EMBL" id="VSSQ01048075">
    <property type="protein sequence ID" value="MPN02117.1"/>
    <property type="molecule type" value="Genomic_DNA"/>
</dbReference>
<accession>A0A645EK24</accession>
<sequence length="100" mass="10985">MLSKSISAASLKFSKSLCFNTDGIIQSKNVLPFNTLYCDIGLFPSTPFAQVLRLFSMFLVEPVIISFSFGLVNATYKTLISSDKFSIFILLFNASLAILG</sequence>
<keyword evidence="1" id="KW-0472">Membrane</keyword>
<keyword evidence="1" id="KW-1133">Transmembrane helix</keyword>
<protein>
    <submittedName>
        <fullName evidence="2">Uncharacterized protein</fullName>
    </submittedName>
</protein>
<name>A0A645EK24_9ZZZZ</name>
<evidence type="ECO:0000256" key="1">
    <source>
        <dbReference type="SAM" id="Phobius"/>
    </source>
</evidence>
<comment type="caution">
    <text evidence="2">The sequence shown here is derived from an EMBL/GenBank/DDBJ whole genome shotgun (WGS) entry which is preliminary data.</text>
</comment>
<keyword evidence="1" id="KW-0812">Transmembrane</keyword>
<organism evidence="2">
    <name type="scientific">bioreactor metagenome</name>
    <dbReference type="NCBI Taxonomy" id="1076179"/>
    <lineage>
        <taxon>unclassified sequences</taxon>
        <taxon>metagenomes</taxon>
        <taxon>ecological metagenomes</taxon>
    </lineage>
</organism>